<evidence type="ECO:0000256" key="3">
    <source>
        <dbReference type="RuleBase" id="RU003345"/>
    </source>
</evidence>
<dbReference type="OrthoDB" id="310895at2759"/>
<evidence type="ECO:0000256" key="1">
    <source>
        <dbReference type="ARBA" id="ARBA00023002"/>
    </source>
</evidence>
<proteinExistence type="inferred from homology"/>
<dbReference type="InterPro" id="IPR016163">
    <property type="entry name" value="Ald_DH_C"/>
</dbReference>
<dbReference type="EMBL" id="UZAE01009473">
    <property type="protein sequence ID" value="VDO02840.1"/>
    <property type="molecule type" value="Genomic_DNA"/>
</dbReference>
<dbReference type="WBParaSite" id="HNAJ_0000698401-mRNA-1">
    <property type="protein sequence ID" value="HNAJ_0000698401-mRNA-1"/>
    <property type="gene ID" value="HNAJ_0000698401"/>
</dbReference>
<dbReference type="AlphaFoldDB" id="A0A0R3TIU3"/>
<dbReference type="PANTHER" id="PTHR43353">
    <property type="entry name" value="SUCCINATE-SEMIALDEHYDE DEHYDROGENASE, MITOCHONDRIAL"/>
    <property type="match status" value="1"/>
</dbReference>
<dbReference type="InterPro" id="IPR029510">
    <property type="entry name" value="Ald_DH_CS_GLU"/>
</dbReference>
<keyword evidence="6" id="KW-1185">Reference proteome</keyword>
<sequence length="82" mass="9096">MPLLLFFQKLYTQAAAHLKRVQLELGGNAPFIIFESADLDLAVSQVVASKFRCSGQVGKFVLLLRLNTVPIIITDQCNADFK</sequence>
<dbReference type="InterPro" id="IPR050740">
    <property type="entry name" value="Aldehyde_DH_Superfamily"/>
</dbReference>
<accession>A0A0R3TIU3</accession>
<dbReference type="STRING" id="102285.A0A0R3TIU3"/>
<dbReference type="PANTHER" id="PTHR43353:SF5">
    <property type="entry name" value="SUCCINATE-SEMIALDEHYDE DEHYDROGENASE, MITOCHONDRIAL"/>
    <property type="match status" value="1"/>
</dbReference>
<reference evidence="5 6" key="2">
    <citation type="submission" date="2018-11" db="EMBL/GenBank/DDBJ databases">
        <authorList>
            <consortium name="Pathogen Informatics"/>
        </authorList>
    </citation>
    <scope>NUCLEOTIDE SEQUENCE [LARGE SCALE GENOMIC DNA]</scope>
</reference>
<reference evidence="7" key="1">
    <citation type="submission" date="2017-02" db="UniProtKB">
        <authorList>
            <consortium name="WormBaseParasite"/>
        </authorList>
    </citation>
    <scope>IDENTIFICATION</scope>
</reference>
<evidence type="ECO:0000313" key="5">
    <source>
        <dbReference type="EMBL" id="VDO02840.1"/>
    </source>
</evidence>
<keyword evidence="1 3" id="KW-0560">Oxidoreductase</keyword>
<name>A0A0R3TIU3_RODNA</name>
<dbReference type="PROSITE" id="PS00687">
    <property type="entry name" value="ALDEHYDE_DEHYDR_GLU"/>
    <property type="match status" value="1"/>
</dbReference>
<feature type="active site" evidence="2">
    <location>
        <position position="24"/>
    </location>
</feature>
<dbReference type="InterPro" id="IPR016162">
    <property type="entry name" value="Ald_DH_N"/>
</dbReference>
<evidence type="ECO:0000259" key="4">
    <source>
        <dbReference type="Pfam" id="PF00171"/>
    </source>
</evidence>
<evidence type="ECO:0000313" key="7">
    <source>
        <dbReference type="WBParaSite" id="HNAJ_0000698401-mRNA-1"/>
    </source>
</evidence>
<organism evidence="7">
    <name type="scientific">Rodentolepis nana</name>
    <name type="common">Dwarf tapeworm</name>
    <name type="synonym">Hymenolepis nana</name>
    <dbReference type="NCBI Taxonomy" id="102285"/>
    <lineage>
        <taxon>Eukaryota</taxon>
        <taxon>Metazoa</taxon>
        <taxon>Spiralia</taxon>
        <taxon>Lophotrochozoa</taxon>
        <taxon>Platyhelminthes</taxon>
        <taxon>Cestoda</taxon>
        <taxon>Eucestoda</taxon>
        <taxon>Cyclophyllidea</taxon>
        <taxon>Hymenolepididae</taxon>
        <taxon>Rodentolepis</taxon>
    </lineage>
</organism>
<comment type="similarity">
    <text evidence="3">Belongs to the aldehyde dehydrogenase family.</text>
</comment>
<dbReference type="InterPro" id="IPR015590">
    <property type="entry name" value="Aldehyde_DH_dom"/>
</dbReference>
<feature type="domain" description="Aldehyde dehydrogenase" evidence="4">
    <location>
        <begin position="8"/>
        <end position="57"/>
    </location>
</feature>
<evidence type="ECO:0000313" key="6">
    <source>
        <dbReference type="Proteomes" id="UP000278807"/>
    </source>
</evidence>
<dbReference type="Pfam" id="PF00171">
    <property type="entry name" value="Aldedh"/>
    <property type="match status" value="1"/>
</dbReference>
<dbReference type="GO" id="GO:0016620">
    <property type="term" value="F:oxidoreductase activity, acting on the aldehyde or oxo group of donors, NAD or NADP as acceptor"/>
    <property type="evidence" value="ECO:0007669"/>
    <property type="project" value="InterPro"/>
</dbReference>
<protein>
    <submittedName>
        <fullName evidence="7">Aldedh domain-containing protein</fullName>
    </submittedName>
</protein>
<dbReference type="Gene3D" id="3.40.605.10">
    <property type="entry name" value="Aldehyde Dehydrogenase, Chain A, domain 1"/>
    <property type="match status" value="1"/>
</dbReference>
<dbReference type="Proteomes" id="UP000278807">
    <property type="component" value="Unassembled WGS sequence"/>
</dbReference>
<gene>
    <name evidence="5" type="ORF">HNAJ_LOCUS6980</name>
</gene>
<dbReference type="SUPFAM" id="SSF53720">
    <property type="entry name" value="ALDH-like"/>
    <property type="match status" value="1"/>
</dbReference>
<evidence type="ECO:0000256" key="2">
    <source>
        <dbReference type="PROSITE-ProRule" id="PRU10007"/>
    </source>
</evidence>
<dbReference type="Gene3D" id="3.40.309.10">
    <property type="entry name" value="Aldehyde Dehydrogenase, Chain A, domain 2"/>
    <property type="match status" value="1"/>
</dbReference>
<dbReference type="InterPro" id="IPR016161">
    <property type="entry name" value="Ald_DH/histidinol_DH"/>
</dbReference>